<feature type="transmembrane region" description="Helical" evidence="1">
    <location>
        <begin position="74"/>
        <end position="100"/>
    </location>
</feature>
<dbReference type="GeneID" id="78126938"/>
<gene>
    <name evidence="2" type="ORF">BISU_2305</name>
</gene>
<reference evidence="2 3" key="1">
    <citation type="submission" date="2014-03" db="EMBL/GenBank/DDBJ databases">
        <title>Genomics of Bifidobacteria.</title>
        <authorList>
            <person name="Ventura M."/>
            <person name="Milani C."/>
            <person name="Lugli G.A."/>
        </authorList>
    </citation>
    <scope>NUCLEOTIDE SEQUENCE [LARGE SCALE GENOMIC DNA]</scope>
    <source>
        <strain evidence="2 3">LMG 11597</strain>
    </source>
</reference>
<keyword evidence="1" id="KW-0472">Membrane</keyword>
<organism evidence="2 3">
    <name type="scientific">Bifidobacterium subtile</name>
    <dbReference type="NCBI Taxonomy" id="77635"/>
    <lineage>
        <taxon>Bacteria</taxon>
        <taxon>Bacillati</taxon>
        <taxon>Actinomycetota</taxon>
        <taxon>Actinomycetes</taxon>
        <taxon>Bifidobacteriales</taxon>
        <taxon>Bifidobacteriaceae</taxon>
        <taxon>Bifidobacterium</taxon>
    </lineage>
</organism>
<dbReference type="OrthoDB" id="4808078at2"/>
<evidence type="ECO:0000256" key="1">
    <source>
        <dbReference type="SAM" id="Phobius"/>
    </source>
</evidence>
<dbReference type="STRING" id="77635.BISU_2305"/>
<dbReference type="EMBL" id="JGZR01000017">
    <property type="protein sequence ID" value="KFI98759.1"/>
    <property type="molecule type" value="Genomic_DNA"/>
</dbReference>
<feature type="transmembrane region" description="Helical" evidence="1">
    <location>
        <begin position="44"/>
        <end position="62"/>
    </location>
</feature>
<proteinExistence type="predicted"/>
<keyword evidence="1" id="KW-0812">Transmembrane</keyword>
<dbReference type="Proteomes" id="UP000029055">
    <property type="component" value="Unassembled WGS sequence"/>
</dbReference>
<dbReference type="AlphaFoldDB" id="A0A087DTA9"/>
<dbReference type="RefSeq" id="WP_024463946.1">
    <property type="nucleotide sequence ID" value="NZ_CP062939.1"/>
</dbReference>
<protein>
    <submittedName>
        <fullName evidence="2">Uncharacterized protein</fullName>
    </submittedName>
</protein>
<evidence type="ECO:0000313" key="2">
    <source>
        <dbReference type="EMBL" id="KFI98759.1"/>
    </source>
</evidence>
<sequence>MTRPHITTDLAQAILADDPSTITPTFDAPWNATLRSLIQMFQGSALYVLVGLLIAAAVGWVGSKIVQSGTGQKISVIVMLVCGVSAIIVSAAGGLIWWFAGIKMF</sequence>
<keyword evidence="3" id="KW-1185">Reference proteome</keyword>
<name>A0A087DTA9_9BIFI</name>
<comment type="caution">
    <text evidence="2">The sequence shown here is derived from an EMBL/GenBank/DDBJ whole genome shotgun (WGS) entry which is preliminary data.</text>
</comment>
<keyword evidence="1" id="KW-1133">Transmembrane helix</keyword>
<evidence type="ECO:0000313" key="3">
    <source>
        <dbReference type="Proteomes" id="UP000029055"/>
    </source>
</evidence>
<accession>A0A087DTA9</accession>